<dbReference type="InterPro" id="IPR012908">
    <property type="entry name" value="PGAP1-ab_dom-like"/>
</dbReference>
<accession>A0A7Y0QGD9</accession>
<dbReference type="AlphaFoldDB" id="A0A7Y0QGD9"/>
<protein>
    <recommendedName>
        <fullName evidence="1">GPI inositol-deacylase PGAP1-like alpha/beta domain-containing protein</fullName>
    </recommendedName>
</protein>
<proteinExistence type="predicted"/>
<dbReference type="EMBL" id="JABCJJ010000008">
    <property type="protein sequence ID" value="NMR20026.1"/>
    <property type="molecule type" value="Genomic_DNA"/>
</dbReference>
<dbReference type="InterPro" id="IPR029058">
    <property type="entry name" value="AB_hydrolase_fold"/>
</dbReference>
<gene>
    <name evidence="2" type="ORF">HIR71_07280</name>
</gene>
<dbReference type="GO" id="GO:0016788">
    <property type="term" value="F:hydrolase activity, acting on ester bonds"/>
    <property type="evidence" value="ECO:0007669"/>
    <property type="project" value="InterPro"/>
</dbReference>
<feature type="domain" description="GPI inositol-deacylase PGAP1-like alpha/beta" evidence="1">
    <location>
        <begin position="342"/>
        <end position="404"/>
    </location>
</feature>
<reference evidence="2 3" key="1">
    <citation type="submission" date="2020-04" db="EMBL/GenBank/DDBJ databases">
        <title>Sequencing and Assembly of C. fimi.</title>
        <authorList>
            <person name="Ramsey A.R."/>
        </authorList>
    </citation>
    <scope>NUCLEOTIDE SEQUENCE [LARGE SCALE GENOMIC DNA]</scope>
    <source>
        <strain evidence="2 3">SB</strain>
    </source>
</reference>
<evidence type="ECO:0000313" key="3">
    <source>
        <dbReference type="Proteomes" id="UP000562124"/>
    </source>
</evidence>
<organism evidence="2 3">
    <name type="scientific">Cellulomonas fimi</name>
    <dbReference type="NCBI Taxonomy" id="1708"/>
    <lineage>
        <taxon>Bacteria</taxon>
        <taxon>Bacillati</taxon>
        <taxon>Actinomycetota</taxon>
        <taxon>Actinomycetes</taxon>
        <taxon>Micrococcales</taxon>
        <taxon>Cellulomonadaceae</taxon>
        <taxon>Cellulomonas</taxon>
    </lineage>
</organism>
<dbReference type="SUPFAM" id="SSF53474">
    <property type="entry name" value="alpha/beta-Hydrolases"/>
    <property type="match status" value="1"/>
</dbReference>
<keyword evidence="3" id="KW-1185">Reference proteome</keyword>
<name>A0A7Y0QGD9_CELFI</name>
<dbReference type="RefSeq" id="WP_169324403.1">
    <property type="nucleotide sequence ID" value="NZ_JABCJJ010000008.1"/>
</dbReference>
<dbReference type="Pfam" id="PF07819">
    <property type="entry name" value="PGAP1"/>
    <property type="match status" value="1"/>
</dbReference>
<evidence type="ECO:0000259" key="1">
    <source>
        <dbReference type="Pfam" id="PF07819"/>
    </source>
</evidence>
<evidence type="ECO:0000313" key="2">
    <source>
        <dbReference type="EMBL" id="NMR20026.1"/>
    </source>
</evidence>
<dbReference type="Gene3D" id="3.40.50.1820">
    <property type="entry name" value="alpha/beta hydrolase"/>
    <property type="match status" value="1"/>
</dbReference>
<dbReference type="Proteomes" id="UP000562124">
    <property type="component" value="Unassembled WGS sequence"/>
</dbReference>
<sequence length="517" mass="51377">MTADDGPVLQPADALPRGLTVSGGAGAAFADLDELRGAAGALLAAAGHLDDAAADARTARAVVDGGGVESPSTAGSARAELDALITGPLGLVARAEHLRDLARSLQAAAALYGEAESWAERLVRAQLAVTGNVLGGSPVLAMLGGLVGGVLVVGVGARVAALLVGARRVLGDRVPTLQQAAMALPLENATLLLAATVRSLAPGRQAPSGSPVPDAARGLHVLDGVVVEGLLQGRLPVLGRRPLEVTPRLGATRTGPPPADAEAVLSGIGALYPASGGTPGTVAVTQLDHPDGSRGWLVSIPGTQADDLAYGSNPMRMDTNLRLVAGLPDDSTALVTEALARSGAEPDEPVLLAGHSQGGIAALALAGDPAFRARFRVTTVLTAGSPVATTPAASGVQVLSLQHRGDGVTATDGLPSPASPHHTVVERDLSESLDPADRLAGLSFGGAHGIDAYARTAGLASEAGAPSVETWERAAAAVLGGPGTVATHREFTGVVLPPGKDTPVGTTRPLSACGSPP</sequence>
<comment type="caution">
    <text evidence="2">The sequence shown here is derived from an EMBL/GenBank/DDBJ whole genome shotgun (WGS) entry which is preliminary data.</text>
</comment>